<dbReference type="KEGG" id="vg:55412366"/>
<organism evidence="1 2">
    <name type="scientific">uncultured phage_MedDCM-OCT-S42-C7</name>
    <dbReference type="NCBI Taxonomy" id="2741073"/>
    <lineage>
        <taxon>Viruses</taxon>
        <taxon>Duplodnaviria</taxon>
        <taxon>Heunggongvirae</taxon>
        <taxon>Uroviricota</taxon>
        <taxon>Caudoviricetes</taxon>
        <taxon>Autographivirales</taxon>
        <taxon>Sieqvirus</taxon>
        <taxon>Sieqvirus S42C7</taxon>
    </lineage>
</organism>
<dbReference type="EMBL" id="AP013541">
    <property type="protein sequence ID" value="BAQ94120.1"/>
    <property type="molecule type" value="Genomic_DNA"/>
</dbReference>
<dbReference type="Proteomes" id="UP000505269">
    <property type="component" value="Segment"/>
</dbReference>
<dbReference type="InterPro" id="IPR038996">
    <property type="entry name" value="Gp14"/>
</dbReference>
<sequence>MCTAEAGFALKVVGAVAEHNAKKEAAYRTSVSNFHAKNAASAAMFDDYGQIDQSKINAAKEKAAEKFAIKREKIALMSEQLALNVGNATAIYKDVGTDTDKEFMDVNMAFTKDMLSFNRQENEAYASYANTINNLPVPVQPSNMALAINVAGAGVDYAGNEDAIINQ</sequence>
<name>A0A6S4PAG0_9CAUD</name>
<protein>
    <submittedName>
        <fullName evidence="1">Uncharacterized protein</fullName>
    </submittedName>
</protein>
<dbReference type="GeneID" id="55412366"/>
<dbReference type="RefSeq" id="YP_009777662.1">
    <property type="nucleotide sequence ID" value="NC_047701.1"/>
</dbReference>
<proteinExistence type="predicted"/>
<accession>A0A6S4PAG0</accession>
<reference evidence="1 2" key="1">
    <citation type="journal article" date="2013" name="PLoS Genet.">
        <title>Expanding the Marine Virosphere Using Metagenomics.</title>
        <authorList>
            <person name="Mizuno C.M."/>
            <person name="Rodriguez-Valera F."/>
            <person name="Kimes N.E."/>
            <person name="Ghai R."/>
        </authorList>
    </citation>
    <scope>NUCLEOTIDE SEQUENCE [LARGE SCALE GENOMIC DNA]</scope>
    <source>
        <strain evidence="1">UvMED-CGR-C97-MedDCM-OCT-S42-C7</strain>
    </source>
</reference>
<evidence type="ECO:0000313" key="2">
    <source>
        <dbReference type="Proteomes" id="UP000505269"/>
    </source>
</evidence>
<dbReference type="Pfam" id="PF24072">
    <property type="entry name" value="T7_gp14"/>
    <property type="match status" value="1"/>
</dbReference>
<keyword evidence="2" id="KW-1185">Reference proteome</keyword>
<evidence type="ECO:0000313" key="1">
    <source>
        <dbReference type="EMBL" id="BAQ94120.1"/>
    </source>
</evidence>